<feature type="transmembrane region" description="Helical" evidence="1">
    <location>
        <begin position="57"/>
        <end position="78"/>
    </location>
</feature>
<dbReference type="AlphaFoldDB" id="A0A3S0QK87"/>
<sequence length="179" mass="19848">MTSNWPRKHNAFYRRPSGSVVIESSLPRWQVALGTGLLLLGVGVPWPPLYAYEMPQVCALLLLLAAVGLLYTGLFSSLEIGPAGVVLRRFGWFWPAERVPLSALVLREQGGTPAGRRPRLLADERLHLEWGAPCENEADQLFITYRGRHLDHVFDDEFAWSSLQRAAAQQRLAGATTAG</sequence>
<feature type="transmembrane region" description="Helical" evidence="1">
    <location>
        <begin position="29"/>
        <end position="50"/>
    </location>
</feature>
<keyword evidence="3" id="KW-1185">Reference proteome</keyword>
<evidence type="ECO:0000313" key="3">
    <source>
        <dbReference type="Proteomes" id="UP000282184"/>
    </source>
</evidence>
<accession>A0A3S0QK87</accession>
<keyword evidence="1" id="KW-0812">Transmembrane</keyword>
<dbReference type="EMBL" id="RXOF01000002">
    <property type="protein sequence ID" value="RTQ52406.1"/>
    <property type="molecule type" value="Genomic_DNA"/>
</dbReference>
<dbReference type="RefSeq" id="WP_126692061.1">
    <property type="nucleotide sequence ID" value="NZ_RXOF01000002.1"/>
</dbReference>
<keyword evidence="1" id="KW-0472">Membrane</keyword>
<protein>
    <submittedName>
        <fullName evidence="2">Uncharacterized protein</fullName>
    </submittedName>
</protein>
<dbReference type="Proteomes" id="UP000282184">
    <property type="component" value="Unassembled WGS sequence"/>
</dbReference>
<comment type="caution">
    <text evidence="2">The sequence shown here is derived from an EMBL/GenBank/DDBJ whole genome shotgun (WGS) entry which is preliminary data.</text>
</comment>
<organism evidence="2 3">
    <name type="scientific">Hymenobacter gummosus</name>
    <dbReference type="NCBI Taxonomy" id="1776032"/>
    <lineage>
        <taxon>Bacteria</taxon>
        <taxon>Pseudomonadati</taxon>
        <taxon>Bacteroidota</taxon>
        <taxon>Cytophagia</taxon>
        <taxon>Cytophagales</taxon>
        <taxon>Hymenobacteraceae</taxon>
        <taxon>Hymenobacter</taxon>
    </lineage>
</organism>
<proteinExistence type="predicted"/>
<reference evidence="2 3" key="1">
    <citation type="submission" date="2018-12" db="EMBL/GenBank/DDBJ databases">
        <title>Hymenobacter gummosus sp. nov., isolated from a spring.</title>
        <authorList>
            <person name="Nie L."/>
        </authorList>
    </citation>
    <scope>NUCLEOTIDE SEQUENCE [LARGE SCALE GENOMIC DNA]</scope>
    <source>
        <strain evidence="2 3">KCTC 52166</strain>
    </source>
</reference>
<evidence type="ECO:0000256" key="1">
    <source>
        <dbReference type="SAM" id="Phobius"/>
    </source>
</evidence>
<evidence type="ECO:0000313" key="2">
    <source>
        <dbReference type="EMBL" id="RTQ52406.1"/>
    </source>
</evidence>
<name>A0A3S0QK87_9BACT</name>
<gene>
    <name evidence="2" type="ORF">EJV47_05165</name>
</gene>
<keyword evidence="1" id="KW-1133">Transmembrane helix</keyword>